<protein>
    <submittedName>
        <fullName evidence="2">Uncharacterized protein</fullName>
    </submittedName>
</protein>
<dbReference type="RefSeq" id="WP_203146873.1">
    <property type="nucleotide sequence ID" value="NZ_JAEVHL010000006.1"/>
</dbReference>
<comment type="caution">
    <text evidence="2">The sequence shown here is derived from an EMBL/GenBank/DDBJ whole genome shotgun (WGS) entry which is preliminary data.</text>
</comment>
<gene>
    <name evidence="2" type="ORF">JM949_02720</name>
</gene>
<dbReference type="EMBL" id="JAEVHL010000006">
    <property type="protein sequence ID" value="MBM0274453.1"/>
    <property type="molecule type" value="Genomic_DNA"/>
</dbReference>
<keyword evidence="1" id="KW-0732">Signal</keyword>
<evidence type="ECO:0000256" key="1">
    <source>
        <dbReference type="SAM" id="SignalP"/>
    </source>
</evidence>
<feature type="chain" id="PRO_5047093189" evidence="1">
    <location>
        <begin position="29"/>
        <end position="121"/>
    </location>
</feature>
<reference evidence="2 3" key="1">
    <citation type="submission" date="2021-01" db="EMBL/GenBank/DDBJ databases">
        <title>Draft genome sequence of Micromonospora sp. strain STR1s_6.</title>
        <authorList>
            <person name="Karlyshev A."/>
            <person name="Jawad R."/>
        </authorList>
    </citation>
    <scope>NUCLEOTIDE SEQUENCE [LARGE SCALE GENOMIC DNA]</scope>
    <source>
        <strain evidence="2 3">STR1S-6</strain>
    </source>
</reference>
<evidence type="ECO:0000313" key="2">
    <source>
        <dbReference type="EMBL" id="MBM0274453.1"/>
    </source>
</evidence>
<sequence>MKKQLAAILATTLGAGALILGAAAPASAAVGPPTATTPDGKTIAIREFVGGMYALLQPASAGDSAWTQRQGSTAQLGKVTATSDTAKLESTLVGPIFYAYRACAQTSGGVTCTAYYSPLGR</sequence>
<dbReference type="Proteomes" id="UP000622245">
    <property type="component" value="Unassembled WGS sequence"/>
</dbReference>
<feature type="signal peptide" evidence="1">
    <location>
        <begin position="1"/>
        <end position="28"/>
    </location>
</feature>
<keyword evidence="3" id="KW-1185">Reference proteome</keyword>
<name>A0ABS1YAQ6_9ACTN</name>
<proteinExistence type="predicted"/>
<accession>A0ABS1YAQ6</accession>
<organism evidence="2 3">
    <name type="scientific">Micromonospora tarensis</name>
    <dbReference type="NCBI Taxonomy" id="2806100"/>
    <lineage>
        <taxon>Bacteria</taxon>
        <taxon>Bacillati</taxon>
        <taxon>Actinomycetota</taxon>
        <taxon>Actinomycetes</taxon>
        <taxon>Micromonosporales</taxon>
        <taxon>Micromonosporaceae</taxon>
        <taxon>Micromonospora</taxon>
    </lineage>
</organism>
<evidence type="ECO:0000313" key="3">
    <source>
        <dbReference type="Proteomes" id="UP000622245"/>
    </source>
</evidence>